<feature type="transmembrane region" description="Helical" evidence="5">
    <location>
        <begin position="36"/>
        <end position="58"/>
    </location>
</feature>
<evidence type="ECO:0000256" key="4">
    <source>
        <dbReference type="ARBA" id="ARBA00023136"/>
    </source>
</evidence>
<dbReference type="GO" id="GO:0012505">
    <property type="term" value="C:endomembrane system"/>
    <property type="evidence" value="ECO:0007669"/>
    <property type="project" value="UniProtKB-SubCell"/>
</dbReference>
<keyword evidence="2 5" id="KW-0812">Transmembrane</keyword>
<evidence type="ECO:0000313" key="6">
    <source>
        <dbReference type="EMBL" id="HGV98082.1"/>
    </source>
</evidence>
<accession>A0A7C4TE69</accession>
<feature type="transmembrane region" description="Helical" evidence="5">
    <location>
        <begin position="142"/>
        <end position="162"/>
    </location>
</feature>
<protein>
    <recommendedName>
        <fullName evidence="7">Isoprenylcysteine carboxylmethyltransferase family protein</fullName>
    </recommendedName>
</protein>
<evidence type="ECO:0000256" key="5">
    <source>
        <dbReference type="SAM" id="Phobius"/>
    </source>
</evidence>
<gene>
    <name evidence="6" type="ORF">ENV60_07275</name>
</gene>
<evidence type="ECO:0008006" key="7">
    <source>
        <dbReference type="Google" id="ProtNLM"/>
    </source>
</evidence>
<keyword evidence="4 5" id="KW-0472">Membrane</keyword>
<evidence type="ECO:0000256" key="1">
    <source>
        <dbReference type="ARBA" id="ARBA00004127"/>
    </source>
</evidence>
<feature type="transmembrane region" description="Helical" evidence="5">
    <location>
        <begin position="102"/>
        <end position="121"/>
    </location>
</feature>
<dbReference type="AlphaFoldDB" id="A0A7C4TE69"/>
<comment type="subcellular location">
    <subcellularLocation>
        <location evidence="1">Endomembrane system</location>
        <topology evidence="1">Multi-pass membrane protein</topology>
    </subcellularLocation>
</comment>
<feature type="transmembrane region" description="Helical" evidence="5">
    <location>
        <begin position="78"/>
        <end position="96"/>
    </location>
</feature>
<keyword evidence="3 5" id="KW-1133">Transmembrane helix</keyword>
<dbReference type="EMBL" id="DTGZ01000134">
    <property type="protein sequence ID" value="HGV98082.1"/>
    <property type="molecule type" value="Genomic_DNA"/>
</dbReference>
<evidence type="ECO:0000256" key="3">
    <source>
        <dbReference type="ARBA" id="ARBA00022989"/>
    </source>
</evidence>
<reference evidence="6" key="1">
    <citation type="journal article" date="2020" name="mSystems">
        <title>Genome- and Community-Level Interaction Insights into Carbon Utilization and Element Cycling Functions of Hydrothermarchaeota in Hydrothermal Sediment.</title>
        <authorList>
            <person name="Zhou Z."/>
            <person name="Liu Y."/>
            <person name="Xu W."/>
            <person name="Pan J."/>
            <person name="Luo Z.H."/>
            <person name="Li M."/>
        </authorList>
    </citation>
    <scope>NUCLEOTIDE SEQUENCE [LARGE SCALE GENOMIC DNA]</scope>
    <source>
        <strain evidence="6">SpSt-774</strain>
    </source>
</reference>
<dbReference type="Pfam" id="PF04191">
    <property type="entry name" value="PEMT"/>
    <property type="match status" value="1"/>
</dbReference>
<comment type="caution">
    <text evidence="6">The sequence shown here is derived from an EMBL/GenBank/DDBJ whole genome shotgun (WGS) entry which is preliminary data.</text>
</comment>
<organism evidence="6">
    <name type="scientific">candidate division WOR-3 bacterium</name>
    <dbReference type="NCBI Taxonomy" id="2052148"/>
    <lineage>
        <taxon>Bacteria</taxon>
        <taxon>Bacteria division WOR-3</taxon>
    </lineage>
</organism>
<evidence type="ECO:0000256" key="2">
    <source>
        <dbReference type="ARBA" id="ARBA00022692"/>
    </source>
</evidence>
<sequence length="172" mass="19849">MNFLSLGQFFYRYRSFIALPFFILLAILSPPGKVNILPNLFILLGIGIRLWASGYLGIRARSRNIGGKFKIANGPYRILKHPLYCGNFFLVIGTILLYKPPIWLGIALVIIFLLEYSIIIYTEEKILKNSPIQKIKFSIKNLKNEFSTLIVLLTIYLVYLFIVPAKTKIWKF</sequence>
<name>A0A7C4TE69_UNCW3</name>
<dbReference type="InterPro" id="IPR007318">
    <property type="entry name" value="Phopholipid_MeTrfase"/>
</dbReference>
<dbReference type="Gene3D" id="1.20.120.1630">
    <property type="match status" value="1"/>
</dbReference>
<feature type="transmembrane region" description="Helical" evidence="5">
    <location>
        <begin position="12"/>
        <end position="30"/>
    </location>
</feature>
<proteinExistence type="predicted"/>